<organism evidence="17 18">
    <name type="scientific">Stentor coeruleus</name>
    <dbReference type="NCBI Taxonomy" id="5963"/>
    <lineage>
        <taxon>Eukaryota</taxon>
        <taxon>Sar</taxon>
        <taxon>Alveolata</taxon>
        <taxon>Ciliophora</taxon>
        <taxon>Postciliodesmatophora</taxon>
        <taxon>Heterotrichea</taxon>
        <taxon>Heterotrichida</taxon>
        <taxon>Stentoridae</taxon>
        <taxon>Stentor</taxon>
    </lineage>
</organism>
<protein>
    <recommendedName>
        <fullName evidence="12">Alanine aminotransferase 1</fullName>
    </recommendedName>
    <alternativeName>
        <fullName evidence="14">Glutamate pyruvate transaminase 1</fullName>
    </alternativeName>
    <alternativeName>
        <fullName evidence="13">Glutamic--alanine transaminase 1</fullName>
    </alternativeName>
    <alternativeName>
        <fullName evidence="15">Glutamic--pyruvic transaminase 1</fullName>
    </alternativeName>
</protein>
<evidence type="ECO:0000256" key="4">
    <source>
        <dbReference type="ARBA" id="ARBA00022490"/>
    </source>
</evidence>
<comment type="cofactor">
    <cofactor evidence="1">
        <name>pyridoxal 5'-phosphate</name>
        <dbReference type="ChEBI" id="CHEBI:597326"/>
    </cofactor>
</comment>
<feature type="domain" description="Aminotransferase class I/classII large" evidence="16">
    <location>
        <begin position="95"/>
        <end position="462"/>
    </location>
</feature>
<evidence type="ECO:0000256" key="10">
    <source>
        <dbReference type="ARBA" id="ARBA00025785"/>
    </source>
</evidence>
<evidence type="ECO:0000256" key="2">
    <source>
        <dbReference type="ARBA" id="ARBA00004496"/>
    </source>
</evidence>
<keyword evidence="5" id="KW-0597">Phosphoprotein</keyword>
<dbReference type="InterPro" id="IPR045088">
    <property type="entry name" value="ALAT1/2-like"/>
</dbReference>
<dbReference type="FunFam" id="3.40.640.10:FF:000236">
    <property type="entry name" value="Alanine aminotransferase 2"/>
    <property type="match status" value="1"/>
</dbReference>
<proteinExistence type="inferred from homology"/>
<dbReference type="InterPro" id="IPR015424">
    <property type="entry name" value="PyrdxlP-dep_Trfase"/>
</dbReference>
<comment type="function">
    <text evidence="11">Catalyzes the reversible transamination between alanine and 2-oxoglutarate to form pyruvate and glutamate. Participates in cellular nitrogen metabolism and also in liver gluconeogenesis starting with precursors transported from skeletal muscles.</text>
</comment>
<dbReference type="PANTHER" id="PTHR11751:SF29">
    <property type="entry name" value="ALANINE TRANSAMINASE"/>
    <property type="match status" value="1"/>
</dbReference>
<evidence type="ECO:0000313" key="17">
    <source>
        <dbReference type="EMBL" id="OMJ92128.1"/>
    </source>
</evidence>
<keyword evidence="18" id="KW-1185">Reference proteome</keyword>
<evidence type="ECO:0000256" key="1">
    <source>
        <dbReference type="ARBA" id="ARBA00001933"/>
    </source>
</evidence>
<dbReference type="Gene3D" id="1.10.287.1970">
    <property type="match status" value="1"/>
</dbReference>
<comment type="similarity">
    <text evidence="10">Belongs to the class-I pyridoxal-phosphate-dependent aminotransferase family. Alanine aminotransferase subfamily.</text>
</comment>
<reference evidence="17 18" key="1">
    <citation type="submission" date="2016-11" db="EMBL/GenBank/DDBJ databases">
        <title>The macronuclear genome of Stentor coeruleus: a giant cell with tiny introns.</title>
        <authorList>
            <person name="Slabodnick M."/>
            <person name="Ruby J.G."/>
            <person name="Reiff S.B."/>
            <person name="Swart E.C."/>
            <person name="Gosai S."/>
            <person name="Prabakaran S."/>
            <person name="Witkowska E."/>
            <person name="Larue G.E."/>
            <person name="Fisher S."/>
            <person name="Freeman R.M."/>
            <person name="Gunawardena J."/>
            <person name="Chu W."/>
            <person name="Stover N.A."/>
            <person name="Gregory B.D."/>
            <person name="Nowacki M."/>
            <person name="Derisi J."/>
            <person name="Roy S.W."/>
            <person name="Marshall W.F."/>
            <person name="Sood P."/>
        </authorList>
    </citation>
    <scope>NUCLEOTIDE SEQUENCE [LARGE SCALE GENOMIC DNA]</scope>
    <source>
        <strain evidence="17">WM001</strain>
    </source>
</reference>
<evidence type="ECO:0000256" key="9">
    <source>
        <dbReference type="ARBA" id="ARBA00022990"/>
    </source>
</evidence>
<dbReference type="GO" id="GO:0008483">
    <property type="term" value="F:transaminase activity"/>
    <property type="evidence" value="ECO:0007669"/>
    <property type="project" value="UniProtKB-KW"/>
</dbReference>
<keyword evidence="7" id="KW-0808">Transferase</keyword>
<keyword evidence="9" id="KW-0007">Acetylation</keyword>
<evidence type="ECO:0000256" key="14">
    <source>
        <dbReference type="ARBA" id="ARBA00080231"/>
    </source>
</evidence>
<dbReference type="FunFam" id="3.90.1150.10:FF:000151">
    <property type="entry name" value="Alanine aminotransferase 2"/>
    <property type="match status" value="1"/>
</dbReference>
<evidence type="ECO:0000256" key="3">
    <source>
        <dbReference type="ARBA" id="ARBA00011738"/>
    </source>
</evidence>
<dbReference type="PANTHER" id="PTHR11751">
    <property type="entry name" value="ALANINE AMINOTRANSFERASE"/>
    <property type="match status" value="1"/>
</dbReference>
<evidence type="ECO:0000256" key="15">
    <source>
        <dbReference type="ARBA" id="ARBA00082842"/>
    </source>
</evidence>
<dbReference type="Gene3D" id="3.90.1150.10">
    <property type="entry name" value="Aspartate Aminotransferase, domain 1"/>
    <property type="match status" value="1"/>
</dbReference>
<evidence type="ECO:0000256" key="6">
    <source>
        <dbReference type="ARBA" id="ARBA00022576"/>
    </source>
</evidence>
<dbReference type="GO" id="GO:0042853">
    <property type="term" value="P:L-alanine catabolic process"/>
    <property type="evidence" value="ECO:0007669"/>
    <property type="project" value="UniProtKB-UniPathway"/>
</dbReference>
<name>A0A1R2CT24_9CILI</name>
<dbReference type="SUPFAM" id="SSF53383">
    <property type="entry name" value="PLP-dependent transferases"/>
    <property type="match status" value="1"/>
</dbReference>
<evidence type="ECO:0000256" key="8">
    <source>
        <dbReference type="ARBA" id="ARBA00022898"/>
    </source>
</evidence>
<evidence type="ECO:0000256" key="12">
    <source>
        <dbReference type="ARBA" id="ARBA00074120"/>
    </source>
</evidence>
<keyword evidence="4" id="KW-0963">Cytoplasm</keyword>
<evidence type="ECO:0000259" key="16">
    <source>
        <dbReference type="Pfam" id="PF00155"/>
    </source>
</evidence>
<evidence type="ECO:0000256" key="7">
    <source>
        <dbReference type="ARBA" id="ARBA00022679"/>
    </source>
</evidence>
<dbReference type="AlphaFoldDB" id="A0A1R2CT24"/>
<evidence type="ECO:0000313" key="18">
    <source>
        <dbReference type="Proteomes" id="UP000187209"/>
    </source>
</evidence>
<keyword evidence="8" id="KW-0663">Pyridoxal phosphate</keyword>
<dbReference type="OrthoDB" id="1732682at2759"/>
<dbReference type="Pfam" id="PF00155">
    <property type="entry name" value="Aminotran_1_2"/>
    <property type="match status" value="1"/>
</dbReference>
<evidence type="ECO:0000256" key="5">
    <source>
        <dbReference type="ARBA" id="ARBA00022553"/>
    </source>
</evidence>
<dbReference type="EMBL" id="MPUH01000067">
    <property type="protein sequence ID" value="OMJ92128.1"/>
    <property type="molecule type" value="Genomic_DNA"/>
</dbReference>
<dbReference type="FunFam" id="1.10.287.1970:FF:000001">
    <property type="entry name" value="Alanine aminotransferase 2"/>
    <property type="match status" value="1"/>
</dbReference>
<dbReference type="UniPathway" id="UPA00528">
    <property type="reaction ID" value="UER00586"/>
</dbReference>
<evidence type="ECO:0000256" key="13">
    <source>
        <dbReference type="ARBA" id="ARBA00076222"/>
    </source>
</evidence>
<dbReference type="GO" id="GO:0005737">
    <property type="term" value="C:cytoplasm"/>
    <property type="evidence" value="ECO:0007669"/>
    <property type="project" value="UniProtKB-SubCell"/>
</dbReference>
<dbReference type="Proteomes" id="UP000187209">
    <property type="component" value="Unassembled WGS sequence"/>
</dbReference>
<comment type="caution">
    <text evidence="17">The sequence shown here is derived from an EMBL/GenBank/DDBJ whole genome shotgun (WGS) entry which is preliminary data.</text>
</comment>
<comment type="subunit">
    <text evidence="3">Homodimer.</text>
</comment>
<dbReference type="InterPro" id="IPR004839">
    <property type="entry name" value="Aminotransferase_I/II_large"/>
</dbReference>
<evidence type="ECO:0000256" key="11">
    <source>
        <dbReference type="ARBA" id="ARBA00059280"/>
    </source>
</evidence>
<keyword evidence="6" id="KW-0032">Aminotransferase</keyword>
<gene>
    <name evidence="17" type="ORF">SteCoe_5116</name>
</gene>
<dbReference type="InterPro" id="IPR015421">
    <property type="entry name" value="PyrdxlP-dep_Trfase_major"/>
</dbReference>
<comment type="subcellular location">
    <subcellularLocation>
        <location evidence="2">Cytoplasm</location>
    </subcellularLocation>
</comment>
<dbReference type="GO" id="GO:0030170">
    <property type="term" value="F:pyridoxal phosphate binding"/>
    <property type="evidence" value="ECO:0007669"/>
    <property type="project" value="InterPro"/>
</dbReference>
<dbReference type="InterPro" id="IPR015422">
    <property type="entry name" value="PyrdxlP-dep_Trfase_small"/>
</dbReference>
<dbReference type="Gene3D" id="3.40.640.10">
    <property type="entry name" value="Type I PLP-dependent aspartate aminotransferase-like (Major domain)"/>
    <property type="match status" value="1"/>
</dbReference>
<sequence>MIGIVRRGFSEAKTLNLQTMNQRLFKASYAVRGEIAIRSMEIEAQMRKGQKFPFESISACHVGNPQVMGQKPLTWIRQGLALAAYPELLNHPELFPPDIIEKIKKLLSRIKGGIGAYSESQGLLAVREEICCHIKNRDGLGEVLPQDIFITNGASPAIDAVLNTAISGPQDGILTPIPQYPLYNALVAMKNGTNIGYYLDERPHKWSISGSSIVKSIENSLAKGIVPKILVVINPGNPTGEVLSLRAMNEILDICKDHKLVLFADEVYQDNVYTDEKSFNSFRKVALQKNSPVEIASFHTVSKGFYGECGLRGGYAQIMNFDPKIREQLLKMVSIMLPSNSLGQIALALALHPPVSGEASYELYKKEKDQIIGDLKQRAKAIDKEFNKMINITCGDVEGAMYAFPRILLSKKAIDAAKEVRVQPDLFYAMKLLEETGIAVVPGSGFGQQEGTYHFRITTLASNMIEILEKLHNFNEDFHNKYKD</sequence>
<accession>A0A1R2CT24</accession>
<dbReference type="CDD" id="cd00609">
    <property type="entry name" value="AAT_like"/>
    <property type="match status" value="1"/>
</dbReference>